<dbReference type="GO" id="GO:0016740">
    <property type="term" value="F:transferase activity"/>
    <property type="evidence" value="ECO:0007669"/>
    <property type="project" value="UniProtKB-KW"/>
</dbReference>
<dbReference type="InterPro" id="IPR036068">
    <property type="entry name" value="Nicotinate_pribotase-like_C"/>
</dbReference>
<evidence type="ECO:0000256" key="9">
    <source>
        <dbReference type="RuleBase" id="RU003838"/>
    </source>
</evidence>
<evidence type="ECO:0000256" key="3">
    <source>
        <dbReference type="ARBA" id="ARBA00013236"/>
    </source>
</evidence>
<dbReference type="SUPFAM" id="SSF51690">
    <property type="entry name" value="Nicotinate/Quinolinate PRTase C-terminal domain-like"/>
    <property type="match status" value="1"/>
</dbReference>
<evidence type="ECO:0000256" key="1">
    <source>
        <dbReference type="ARBA" id="ARBA00004952"/>
    </source>
</evidence>
<evidence type="ECO:0000313" key="12">
    <source>
        <dbReference type="EMBL" id="CCE82968.1"/>
    </source>
</evidence>
<comment type="pathway">
    <text evidence="1 9">Cofactor biosynthesis; NAD(+) biosynthesis; nicotinate D-ribonucleotide from nicotinate: step 1/1.</text>
</comment>
<reference evidence="12 13" key="1">
    <citation type="journal article" date="2012" name="G3 (Bethesda)">
        <title>Pichia sorbitophila, an interspecies yeast hybrid reveals early steps of genome resolution following polyploidization.</title>
        <authorList>
            <person name="Leh Louis V."/>
            <person name="Despons L."/>
            <person name="Friedrich A."/>
            <person name="Martin T."/>
            <person name="Durrens P."/>
            <person name="Casaregola S."/>
            <person name="Neuveglise C."/>
            <person name="Fairhead C."/>
            <person name="Marck C."/>
            <person name="Cruz J.A."/>
            <person name="Straub M.L."/>
            <person name="Kugler V."/>
            <person name="Sacerdot C."/>
            <person name="Uzunov Z."/>
            <person name="Thierry A."/>
            <person name="Weiss S."/>
            <person name="Bleykasten C."/>
            <person name="De Montigny J."/>
            <person name="Jacques N."/>
            <person name="Jung P."/>
            <person name="Lemaire M."/>
            <person name="Mallet S."/>
            <person name="Morel G."/>
            <person name="Richard G.F."/>
            <person name="Sarkar A."/>
            <person name="Savel G."/>
            <person name="Schacherer J."/>
            <person name="Seret M.L."/>
            <person name="Talla E."/>
            <person name="Samson G."/>
            <person name="Jubin C."/>
            <person name="Poulain J."/>
            <person name="Vacherie B."/>
            <person name="Barbe V."/>
            <person name="Pelletier E."/>
            <person name="Sherman D.J."/>
            <person name="Westhof E."/>
            <person name="Weissenbach J."/>
            <person name="Baret P.V."/>
            <person name="Wincker P."/>
            <person name="Gaillardin C."/>
            <person name="Dujon B."/>
            <person name="Souciet J.L."/>
        </authorList>
    </citation>
    <scope>NUCLEOTIDE SEQUENCE [LARGE SCALE GENOMIC DNA]</scope>
    <source>
        <strain evidence="13">ATCC MYA-4447 / BCRC 22081 / CBS 7064 / NBRC 10061 / NRRL Y-12695</strain>
    </source>
</reference>
<dbReference type="HAMAP" id="MF_00570">
    <property type="entry name" value="NAPRTase"/>
    <property type="match status" value="1"/>
</dbReference>
<dbReference type="PANTHER" id="PTHR11098">
    <property type="entry name" value="NICOTINATE PHOSPHORIBOSYLTRANSFERASE"/>
    <property type="match status" value="1"/>
</dbReference>
<dbReference type="GO" id="GO:0005829">
    <property type="term" value="C:cytosol"/>
    <property type="evidence" value="ECO:0007669"/>
    <property type="project" value="TreeGrafter"/>
</dbReference>
<dbReference type="FunFam" id="3.20.140.10:FF:000009">
    <property type="entry name" value="Nicotinate phosphoribosyltransferase"/>
    <property type="match status" value="1"/>
</dbReference>
<dbReference type="InterPro" id="IPR040727">
    <property type="entry name" value="NAPRTase_N"/>
</dbReference>
<dbReference type="GO" id="GO:0034355">
    <property type="term" value="P:NAD+ biosynthetic process via the salvage pathway"/>
    <property type="evidence" value="ECO:0007669"/>
    <property type="project" value="TreeGrafter"/>
</dbReference>
<comment type="function">
    <text evidence="9">Catalyzes the synthesis of beta-nicotinate D-ribonucleotide from nicotinate and 5-phospho-D-ribose 1-phosphate at the expense of ATP.</text>
</comment>
<dbReference type="UniPathway" id="UPA00253">
    <property type="reaction ID" value="UER00457"/>
</dbReference>
<evidence type="ECO:0000256" key="4">
    <source>
        <dbReference type="ARBA" id="ARBA00022553"/>
    </source>
</evidence>
<accession>G8YDD7</accession>
<evidence type="ECO:0000256" key="6">
    <source>
        <dbReference type="ARBA" id="ARBA00022642"/>
    </source>
</evidence>
<dbReference type="HOGENOM" id="CLU_030991_0_0_1"/>
<dbReference type="OrthoDB" id="193380at2759"/>
<keyword evidence="6 9" id="KW-0662">Pyridine nucleotide biosynthesis</keyword>
<sequence>MTKQEGPTEGSIKSLLDTDLYKITMQVAVVKHFPKTPVGYKYTNRTPSMKLNADAISWVKQQIDLLGDLRFSEEELTYLKKALPQLPNYYLEYLKDFRLHPETQVRYYNDRENLEDFAIEVHGMWDETILYEIPILSLVSEAYFKFVDTDWDYEKQYEIAWDKCAQLCSNKCIFSEFGTRRRRSFKAQDTVVQALADYAKSNPDTAQYVSGTSNVYLAKKYNLKPIGTVAHEWYMGVASITQDYSGANKLAMDYWLDTFGSEYAGLALTDTFGTDSYLRVFKEPYSHYYVGVRQDSGDPIQYAEKISEHYKSLGYPEFSKIICFSDSLDVKKCVEYKKAAENLGLKPIFGVGTFLTNDFKSKTDHTKSKPLNIVIKLSEANGFASVKISDNLGKNTGDSDEVKRVKKELGYRENVWEGGDESNRW</sequence>
<evidence type="ECO:0000256" key="7">
    <source>
        <dbReference type="ARBA" id="ARBA00022679"/>
    </source>
</evidence>
<evidence type="ECO:0000256" key="5">
    <source>
        <dbReference type="ARBA" id="ARBA00022598"/>
    </source>
</evidence>
<dbReference type="NCBIfam" id="TIGR01514">
    <property type="entry name" value="NAPRTase"/>
    <property type="match status" value="1"/>
</dbReference>
<gene>
    <name evidence="12" type="primary">Piso0_002738</name>
    <name evidence="12" type="ORF">GNLVRS01_PISO0J18489g</name>
</gene>
<dbReference type="EMBL" id="FO082050">
    <property type="protein sequence ID" value="CCE82968.1"/>
    <property type="molecule type" value="Genomic_DNA"/>
</dbReference>
<keyword evidence="13" id="KW-1185">Reference proteome</keyword>
<dbReference type="PIRSF" id="PIRSF000484">
    <property type="entry name" value="NAPRT"/>
    <property type="match status" value="1"/>
</dbReference>
<dbReference type="SUPFAM" id="SSF54675">
    <property type="entry name" value="Nicotinate/Quinolinate PRTase N-terminal domain-like"/>
    <property type="match status" value="1"/>
</dbReference>
<dbReference type="InParanoid" id="G8YDD7"/>
<organism evidence="12 13">
    <name type="scientific">Pichia sorbitophila (strain ATCC MYA-4447 / BCRC 22081 / CBS 7064 / NBRC 10061 / NRRL Y-12695)</name>
    <name type="common">Hybrid yeast</name>
    <dbReference type="NCBI Taxonomy" id="559304"/>
    <lineage>
        <taxon>Eukaryota</taxon>
        <taxon>Fungi</taxon>
        <taxon>Dikarya</taxon>
        <taxon>Ascomycota</taxon>
        <taxon>Saccharomycotina</taxon>
        <taxon>Pichiomycetes</taxon>
        <taxon>Debaryomycetaceae</taxon>
        <taxon>Millerozyma</taxon>
    </lineage>
</organism>
<dbReference type="FunCoup" id="G8YDD7">
    <property type="interactions" value="332"/>
</dbReference>
<dbReference type="InterPro" id="IPR007229">
    <property type="entry name" value="Nic_PRibTrfase-Fam"/>
</dbReference>
<dbReference type="InterPro" id="IPR006406">
    <property type="entry name" value="Nic_PRibTrfase"/>
</dbReference>
<proteinExistence type="inferred from homology"/>
<dbReference type="NCBIfam" id="NF003704">
    <property type="entry name" value="PRK05321.1"/>
    <property type="match status" value="1"/>
</dbReference>
<evidence type="ECO:0000259" key="10">
    <source>
        <dbReference type="Pfam" id="PF04095"/>
    </source>
</evidence>
<comment type="PTM">
    <text evidence="9">Transiently phosphorylated on a His residue during the reaction cycle. Phosphorylation strongly increases the affinity for substrates and increases the rate of nicotinate D-ribonucleotide production. Dephosphorylation regenerates the low-affinity form of the enzyme, leading to product release.</text>
</comment>
<dbReference type="OMA" id="THSVYHF"/>
<dbReference type="Proteomes" id="UP000005222">
    <property type="component" value="Chromosome J"/>
</dbReference>
<evidence type="ECO:0000313" key="13">
    <source>
        <dbReference type="Proteomes" id="UP000005222"/>
    </source>
</evidence>
<dbReference type="Pfam" id="PF17767">
    <property type="entry name" value="NAPRTase_N"/>
    <property type="match status" value="1"/>
</dbReference>
<protein>
    <recommendedName>
        <fullName evidence="3 9">Nicotinate phosphoribosyltransferase</fullName>
        <ecNumber evidence="3 9">6.3.4.21</ecNumber>
    </recommendedName>
</protein>
<comment type="catalytic activity">
    <reaction evidence="8 9">
        <text>5-phospho-alpha-D-ribose 1-diphosphate + nicotinate + ATP + H2O = nicotinate beta-D-ribonucleotide + ADP + phosphate + diphosphate</text>
        <dbReference type="Rhea" id="RHEA:36163"/>
        <dbReference type="ChEBI" id="CHEBI:15377"/>
        <dbReference type="ChEBI" id="CHEBI:30616"/>
        <dbReference type="ChEBI" id="CHEBI:32544"/>
        <dbReference type="ChEBI" id="CHEBI:33019"/>
        <dbReference type="ChEBI" id="CHEBI:43474"/>
        <dbReference type="ChEBI" id="CHEBI:57502"/>
        <dbReference type="ChEBI" id="CHEBI:58017"/>
        <dbReference type="ChEBI" id="CHEBI:456216"/>
        <dbReference type="EC" id="6.3.4.21"/>
    </reaction>
</comment>
<keyword evidence="7" id="KW-0808">Transferase</keyword>
<dbReference type="STRING" id="559304.G8YDD7"/>
<feature type="domain" description="Nicotinate/nicotinamide phosphoribosyltransferase" evidence="10">
    <location>
        <begin position="174"/>
        <end position="411"/>
    </location>
</feature>
<name>G8YDD7_PICSO</name>
<dbReference type="InterPro" id="IPR041525">
    <property type="entry name" value="N/Namide_PRibTrfase"/>
</dbReference>
<keyword evidence="5 9" id="KW-0436">Ligase</keyword>
<comment type="similarity">
    <text evidence="2 9">Belongs to the NAPRTase family.</text>
</comment>
<feature type="domain" description="Nicotinate phosphoribosyltransferase N-terminal" evidence="11">
    <location>
        <begin position="16"/>
        <end position="140"/>
    </location>
</feature>
<evidence type="ECO:0000256" key="8">
    <source>
        <dbReference type="ARBA" id="ARBA00048668"/>
    </source>
</evidence>
<evidence type="ECO:0000256" key="2">
    <source>
        <dbReference type="ARBA" id="ARBA00010897"/>
    </source>
</evidence>
<dbReference type="eggNOG" id="KOG2511">
    <property type="taxonomic scope" value="Eukaryota"/>
</dbReference>
<dbReference type="AlphaFoldDB" id="G8YDD7"/>
<dbReference type="GO" id="GO:0004516">
    <property type="term" value="F:nicotinate phosphoribosyltransferase activity"/>
    <property type="evidence" value="ECO:0007669"/>
    <property type="project" value="UniProtKB-UniRule"/>
</dbReference>
<dbReference type="EC" id="6.3.4.21" evidence="3 9"/>
<dbReference type="Pfam" id="PF04095">
    <property type="entry name" value="NAPRTase"/>
    <property type="match status" value="1"/>
</dbReference>
<dbReference type="Gene3D" id="3.20.140.10">
    <property type="entry name" value="nicotinate phosphoribosyltransferase"/>
    <property type="match status" value="1"/>
</dbReference>
<keyword evidence="4" id="KW-0597">Phosphoprotein</keyword>
<dbReference type="PANTHER" id="PTHR11098:SF1">
    <property type="entry name" value="NICOTINATE PHOSPHORIBOSYLTRANSFERASE"/>
    <property type="match status" value="1"/>
</dbReference>
<evidence type="ECO:0000259" key="11">
    <source>
        <dbReference type="Pfam" id="PF17767"/>
    </source>
</evidence>